<dbReference type="SMART" id="SM00220">
    <property type="entry name" value="S_TKc"/>
    <property type="match status" value="1"/>
</dbReference>
<dbReference type="InterPro" id="IPR008271">
    <property type="entry name" value="Ser/Thr_kinase_AS"/>
</dbReference>
<dbReference type="PANTHER" id="PTHR30290">
    <property type="entry name" value="PERIPLASMIC BINDING COMPONENT OF ABC TRANSPORTER"/>
    <property type="match status" value="1"/>
</dbReference>
<organism evidence="3 4">
    <name type="scientific">Cryptosporangium minutisporangium</name>
    <dbReference type="NCBI Taxonomy" id="113569"/>
    <lineage>
        <taxon>Bacteria</taxon>
        <taxon>Bacillati</taxon>
        <taxon>Actinomycetota</taxon>
        <taxon>Actinomycetes</taxon>
        <taxon>Cryptosporangiales</taxon>
        <taxon>Cryptosporangiaceae</taxon>
        <taxon>Cryptosporangium</taxon>
    </lineage>
</organism>
<evidence type="ECO:0000259" key="2">
    <source>
        <dbReference type="PROSITE" id="PS50011"/>
    </source>
</evidence>
<evidence type="ECO:0000256" key="1">
    <source>
        <dbReference type="SAM" id="MobiDB-lite"/>
    </source>
</evidence>
<accession>A0ABP6SYV1</accession>
<dbReference type="Gene3D" id="3.40.190.10">
    <property type="entry name" value="Periplasmic binding protein-like II"/>
    <property type="match status" value="1"/>
</dbReference>
<dbReference type="PROSITE" id="PS50011">
    <property type="entry name" value="PROTEIN_KINASE_DOM"/>
    <property type="match status" value="1"/>
</dbReference>
<protein>
    <recommendedName>
        <fullName evidence="2">Protein kinase domain-containing protein</fullName>
    </recommendedName>
</protein>
<dbReference type="PANTHER" id="PTHR30290:SF83">
    <property type="entry name" value="ABC TRANSPORTER SUBSTRATE-BINDING PROTEIN"/>
    <property type="match status" value="1"/>
</dbReference>
<dbReference type="Gene3D" id="3.30.200.20">
    <property type="entry name" value="Phosphorylase Kinase, domain 1"/>
    <property type="match status" value="1"/>
</dbReference>
<evidence type="ECO:0000313" key="4">
    <source>
        <dbReference type="Proteomes" id="UP001501676"/>
    </source>
</evidence>
<dbReference type="Gene3D" id="3.10.105.10">
    <property type="entry name" value="Dipeptide-binding Protein, Domain 3"/>
    <property type="match status" value="1"/>
</dbReference>
<feature type="compositionally biased region" description="Low complexity" evidence="1">
    <location>
        <begin position="256"/>
        <end position="273"/>
    </location>
</feature>
<gene>
    <name evidence="3" type="ORF">GCM10020369_31830</name>
</gene>
<name>A0ABP6SYV1_9ACTN</name>
<evidence type="ECO:0000313" key="3">
    <source>
        <dbReference type="EMBL" id="GAA3387847.1"/>
    </source>
</evidence>
<feature type="region of interest" description="Disordered" evidence="1">
    <location>
        <begin position="300"/>
        <end position="332"/>
    </location>
</feature>
<feature type="domain" description="Protein kinase" evidence="2">
    <location>
        <begin position="1"/>
        <end position="243"/>
    </location>
</feature>
<feature type="region of interest" description="Disordered" evidence="1">
    <location>
        <begin position="247"/>
        <end position="285"/>
    </location>
</feature>
<sequence length="908" mass="97123">MGIVYAGIAEEPDGRERQVAVKVIHPHLADAPEFRTRFRSEAALAARVARFCTAAVLDVDVEGEQPYLVTEFVDGPTLQEVVDEQGPLSGGALDAVAIGIATALVAIHEAGIVHRDLKPSNVILSRFGPRVIDFGIARAADLVSGLTSGAIGSPPYMAPEQFRGDPITAATDIHAWGAAVCFAGTSQPPFGVAAPEVMLFRTLEQTADVSSLDEPIRDLAAAALSKDPAERPTSRHLLETLALHRPGAVPDLPLGAPTSERAAARGAASPGLASVEPASTGVASDSTTAQLNADGRLTAQTPTDAARPQPGPPPVAEDTAAEDAVTPDAPRRRRRAPLLVAGALVTALAAGAALWATSPWQAAEPTTEPSKVSDLTVRQYDADDGALGPATPPSSARRGGTVVLFATAQYWELDPTLNRYADGMMVSNRLLARTLTSYRRASGRTTLVGDLATDTGRSTDGGRTWEFTIRPGVTFANGRAVTAEDVAHGVGRSFGTKGGFDYLERWLAGRDDFRAAWSGPTASAQYPPGIEVLDARTIRFRFARPHPDFPAVAALPSTAAVPKGWKPTKTEPVPVTGPYKVAAVGKDELTLERNPAWNPESDPIRTDYPDRYVVRFNVERDDVTTQLMADEEPTGIQLGTMEPFRATEAYQRGVANRLVEGDGQGHRDLCFNTQRVKDPKLRQALSLAFNPEAALAALGGIHVGTLTTSLLSRRLPGYPPDQIPGQRFGDPDTAVQQLDGADVTLVLGHMDNPDGERFAPAIQAAFARAGVKVSLRPIPYKRYEATIGRRDNPYDIYLCSWAPDYLDGNAMLPLRFGGDTIRAAGNTNLSYLDVPALDAEFARVAALPDRRVAAEEYAKLDRRIREQYAPAIPFFDQRRLALRGSAVGSLFVSPLWGVPDLAQAWVRT</sequence>
<keyword evidence="4" id="KW-1185">Reference proteome</keyword>
<dbReference type="CDD" id="cd14014">
    <property type="entry name" value="STKc_PknB_like"/>
    <property type="match status" value="1"/>
</dbReference>
<dbReference type="InterPro" id="IPR011009">
    <property type="entry name" value="Kinase-like_dom_sf"/>
</dbReference>
<dbReference type="SUPFAM" id="SSF53850">
    <property type="entry name" value="Periplasmic binding protein-like II"/>
    <property type="match status" value="1"/>
</dbReference>
<dbReference type="Proteomes" id="UP001501676">
    <property type="component" value="Unassembled WGS sequence"/>
</dbReference>
<dbReference type="Gene3D" id="1.10.510.10">
    <property type="entry name" value="Transferase(Phosphotransferase) domain 1"/>
    <property type="match status" value="1"/>
</dbReference>
<proteinExistence type="predicted"/>
<dbReference type="InterPro" id="IPR000914">
    <property type="entry name" value="SBP_5_dom"/>
</dbReference>
<dbReference type="InterPro" id="IPR039424">
    <property type="entry name" value="SBP_5"/>
</dbReference>
<dbReference type="Pfam" id="PF00069">
    <property type="entry name" value="Pkinase"/>
    <property type="match status" value="1"/>
</dbReference>
<dbReference type="EMBL" id="BAAAYN010000019">
    <property type="protein sequence ID" value="GAA3387847.1"/>
    <property type="molecule type" value="Genomic_DNA"/>
</dbReference>
<reference evidence="4" key="1">
    <citation type="journal article" date="2019" name="Int. J. Syst. Evol. Microbiol.">
        <title>The Global Catalogue of Microorganisms (GCM) 10K type strain sequencing project: providing services to taxonomists for standard genome sequencing and annotation.</title>
        <authorList>
            <consortium name="The Broad Institute Genomics Platform"/>
            <consortium name="The Broad Institute Genome Sequencing Center for Infectious Disease"/>
            <person name="Wu L."/>
            <person name="Ma J."/>
        </authorList>
    </citation>
    <scope>NUCLEOTIDE SEQUENCE [LARGE SCALE GENOMIC DNA]</scope>
    <source>
        <strain evidence="4">JCM 9458</strain>
    </source>
</reference>
<dbReference type="Pfam" id="PF00496">
    <property type="entry name" value="SBP_bac_5"/>
    <property type="match status" value="1"/>
</dbReference>
<dbReference type="InterPro" id="IPR000719">
    <property type="entry name" value="Prot_kinase_dom"/>
</dbReference>
<dbReference type="SUPFAM" id="SSF56112">
    <property type="entry name" value="Protein kinase-like (PK-like)"/>
    <property type="match status" value="1"/>
</dbReference>
<comment type="caution">
    <text evidence="3">The sequence shown here is derived from an EMBL/GenBank/DDBJ whole genome shotgun (WGS) entry which is preliminary data.</text>
</comment>
<dbReference type="PROSITE" id="PS00108">
    <property type="entry name" value="PROTEIN_KINASE_ST"/>
    <property type="match status" value="1"/>
</dbReference>